<keyword evidence="7 15" id="KW-1133">Transmembrane helix</keyword>
<keyword evidence="4 13" id="KW-0812">Transmembrane</keyword>
<keyword evidence="6" id="KW-0276">Fatty acid metabolism</keyword>
<dbReference type="PRINTS" id="PR00075">
    <property type="entry name" value="FACDDSATRASE"/>
</dbReference>
<comment type="domain">
    <text evidence="13">The histidine box domains are involved in binding the catalytic metal ions.</text>
</comment>
<dbReference type="InterPro" id="IPR015876">
    <property type="entry name" value="Acyl-CoA_DS"/>
</dbReference>
<dbReference type="InterPro" id="IPR001522">
    <property type="entry name" value="FADS-1_CS"/>
</dbReference>
<dbReference type="PROSITE" id="PS00476">
    <property type="entry name" value="FATTY_ACID_DESATUR_1"/>
    <property type="match status" value="1"/>
</dbReference>
<proteinExistence type="inferred from homology"/>
<evidence type="ECO:0000256" key="15">
    <source>
        <dbReference type="SAM" id="Phobius"/>
    </source>
</evidence>
<feature type="transmembrane region" description="Helical" evidence="15">
    <location>
        <begin position="175"/>
        <end position="194"/>
    </location>
</feature>
<evidence type="ECO:0000256" key="12">
    <source>
        <dbReference type="ARBA" id="ARBA00023160"/>
    </source>
</evidence>
<comment type="cofactor">
    <cofactor evidence="13">
        <name>Fe(2+)</name>
        <dbReference type="ChEBI" id="CHEBI:29033"/>
    </cofactor>
</comment>
<dbReference type="EMBL" id="CALNXK010000072">
    <property type="protein sequence ID" value="CAH3143920.1"/>
    <property type="molecule type" value="Genomic_DNA"/>
</dbReference>
<keyword evidence="3 13" id="KW-0444">Lipid biosynthesis</keyword>
<comment type="similarity">
    <text evidence="2 13">Belongs to the fatty acid desaturase type 1 family.</text>
</comment>
<keyword evidence="12 13" id="KW-0275">Fatty acid biosynthesis</keyword>
<dbReference type="PANTHER" id="PTHR11351">
    <property type="entry name" value="ACYL-COA DESATURASE"/>
    <property type="match status" value="1"/>
</dbReference>
<evidence type="ECO:0000256" key="1">
    <source>
        <dbReference type="ARBA" id="ARBA00004141"/>
    </source>
</evidence>
<keyword evidence="5" id="KW-0479">Metal-binding</keyword>
<evidence type="ECO:0000256" key="6">
    <source>
        <dbReference type="ARBA" id="ARBA00022832"/>
    </source>
</evidence>
<feature type="region of interest" description="Disordered" evidence="14">
    <location>
        <begin position="1"/>
        <end position="21"/>
    </location>
</feature>
<evidence type="ECO:0000313" key="17">
    <source>
        <dbReference type="Proteomes" id="UP001159405"/>
    </source>
</evidence>
<dbReference type="PANTHER" id="PTHR11351:SF31">
    <property type="entry name" value="DESATURASE 1, ISOFORM A-RELATED"/>
    <property type="match status" value="1"/>
</dbReference>
<feature type="transmembrane region" description="Helical" evidence="15">
    <location>
        <begin position="29"/>
        <end position="51"/>
    </location>
</feature>
<evidence type="ECO:0000256" key="5">
    <source>
        <dbReference type="ARBA" id="ARBA00022723"/>
    </source>
</evidence>
<feature type="transmembrane region" description="Helical" evidence="15">
    <location>
        <begin position="200"/>
        <end position="221"/>
    </location>
</feature>
<keyword evidence="9" id="KW-0408">Iron</keyword>
<evidence type="ECO:0000313" key="16">
    <source>
        <dbReference type="EMBL" id="CAH3143920.1"/>
    </source>
</evidence>
<evidence type="ECO:0000256" key="8">
    <source>
        <dbReference type="ARBA" id="ARBA00023002"/>
    </source>
</evidence>
<keyword evidence="11 15" id="KW-0472">Membrane</keyword>
<gene>
    <name evidence="16" type="ORF">PLOB_00043648</name>
</gene>
<organism evidence="16 17">
    <name type="scientific">Porites lobata</name>
    <dbReference type="NCBI Taxonomy" id="104759"/>
    <lineage>
        <taxon>Eukaryota</taxon>
        <taxon>Metazoa</taxon>
        <taxon>Cnidaria</taxon>
        <taxon>Anthozoa</taxon>
        <taxon>Hexacorallia</taxon>
        <taxon>Scleractinia</taxon>
        <taxon>Fungiina</taxon>
        <taxon>Poritidae</taxon>
        <taxon>Porites</taxon>
    </lineage>
</organism>
<feature type="transmembrane region" description="Helical" evidence="15">
    <location>
        <begin position="57"/>
        <end position="76"/>
    </location>
</feature>
<evidence type="ECO:0000256" key="4">
    <source>
        <dbReference type="ARBA" id="ARBA00022692"/>
    </source>
</evidence>
<name>A0ABN8PL52_9CNID</name>
<comment type="caution">
    <text evidence="16">The sequence shown here is derived from an EMBL/GenBank/DDBJ whole genome shotgun (WGS) entry which is preliminary data.</text>
</comment>
<evidence type="ECO:0000256" key="10">
    <source>
        <dbReference type="ARBA" id="ARBA00023098"/>
    </source>
</evidence>
<evidence type="ECO:0000256" key="2">
    <source>
        <dbReference type="ARBA" id="ARBA00009295"/>
    </source>
</evidence>
<evidence type="ECO:0000256" key="13">
    <source>
        <dbReference type="RuleBase" id="RU000581"/>
    </source>
</evidence>
<keyword evidence="10" id="KW-0443">Lipid metabolism</keyword>
<sequence>MSRGNTAVTTQSETKNSDSAGKTPQRQIVWLNVYFIAALHLMALYGIYLIPTANPRTWVWAWLGHIFGGLGVTAGAHRLWCHRSYKAVWPLRLFLMLVNCTAGQNDIFEWVRDHRVHHKYAETDGDPHNAKRGFFFSHVGWLMVKKHPDVIKKGKLLDLSDLLEDEIVMFQRRHYNLLGTLFNVLIPTVGPWYLWNESLYNGFFIAFALRYTFTLNCAWCVNSFAHMWGTRPYDKSISSAESMTAILTSSGEGFHNFHHSFPQDYATSEYPSLLNFTKMLIDVWRLLGLAYDLKTVSKEAVLKKRMRSGDLQHLKEHTS</sequence>
<reference evidence="16 17" key="1">
    <citation type="submission" date="2022-05" db="EMBL/GenBank/DDBJ databases">
        <authorList>
            <consortium name="Genoscope - CEA"/>
            <person name="William W."/>
        </authorList>
    </citation>
    <scope>NUCLEOTIDE SEQUENCE [LARGE SCALE GENOMIC DNA]</scope>
</reference>
<keyword evidence="17" id="KW-1185">Reference proteome</keyword>
<keyword evidence="8 13" id="KW-0560">Oxidoreductase</keyword>
<dbReference type="CDD" id="cd03505">
    <property type="entry name" value="Delta9-FADS-like"/>
    <property type="match status" value="1"/>
</dbReference>
<accession>A0ABN8PL52</accession>
<evidence type="ECO:0000256" key="9">
    <source>
        <dbReference type="ARBA" id="ARBA00023004"/>
    </source>
</evidence>
<comment type="subcellular location">
    <subcellularLocation>
        <location evidence="1">Membrane</location>
        <topology evidence="1">Multi-pass membrane protein</topology>
    </subcellularLocation>
</comment>
<dbReference type="Proteomes" id="UP001159405">
    <property type="component" value="Unassembled WGS sequence"/>
</dbReference>
<evidence type="ECO:0000256" key="11">
    <source>
        <dbReference type="ARBA" id="ARBA00023136"/>
    </source>
</evidence>
<evidence type="ECO:0000256" key="14">
    <source>
        <dbReference type="SAM" id="MobiDB-lite"/>
    </source>
</evidence>
<evidence type="ECO:0000256" key="3">
    <source>
        <dbReference type="ARBA" id="ARBA00022516"/>
    </source>
</evidence>
<evidence type="ECO:0000256" key="7">
    <source>
        <dbReference type="ARBA" id="ARBA00022989"/>
    </source>
</evidence>
<protein>
    <submittedName>
        <fullName evidence="16">Uncharacterized protein</fullName>
    </submittedName>
</protein>